<comment type="caution">
    <text evidence="2">The sequence shown here is derived from an EMBL/GenBank/DDBJ whole genome shotgun (WGS) entry which is preliminary data.</text>
</comment>
<accession>A0A937A770</accession>
<gene>
    <name evidence="2" type="ORF">JJQ60_18360</name>
</gene>
<protein>
    <submittedName>
        <fullName evidence="2">Uncharacterized protein</fullName>
    </submittedName>
</protein>
<dbReference type="AlphaFoldDB" id="A0A937A770"/>
<proteinExistence type="predicted"/>
<keyword evidence="1" id="KW-0175">Coiled coil</keyword>
<evidence type="ECO:0000313" key="3">
    <source>
        <dbReference type="Proteomes" id="UP000651057"/>
    </source>
</evidence>
<dbReference type="RefSeq" id="WP_201923669.1">
    <property type="nucleotide sequence ID" value="NZ_BAABAX010000012.1"/>
</dbReference>
<sequence length="210" mass="23218">MKKTIIAMLSLALCMSCGSDKQKEKEPGLFDIIDGVSDLNKLAKEVEEIEEEGEKLLKATPISNEELKAILPESLVGFTRKKFSVGNQFMADVAMAEAEYENEDGDMISLSIIDGAGETGSAMISLSRLGFSRDFEEQTDTGYKKSITLNGYKAVEEKEKDTYNDSEDSKIDLMIANRFIVSLEGNNVPLQKIKKSVNELDLKALEQKAD</sequence>
<dbReference type="EMBL" id="JAERQJ010000009">
    <property type="protein sequence ID" value="MBL0685504.1"/>
    <property type="molecule type" value="Genomic_DNA"/>
</dbReference>
<organism evidence="2 3">
    <name type="scientific">Aquimarina mytili</name>
    <dbReference type="NCBI Taxonomy" id="874423"/>
    <lineage>
        <taxon>Bacteria</taxon>
        <taxon>Pseudomonadati</taxon>
        <taxon>Bacteroidota</taxon>
        <taxon>Flavobacteriia</taxon>
        <taxon>Flavobacteriales</taxon>
        <taxon>Flavobacteriaceae</taxon>
        <taxon>Aquimarina</taxon>
    </lineage>
</organism>
<evidence type="ECO:0000256" key="1">
    <source>
        <dbReference type="SAM" id="Coils"/>
    </source>
</evidence>
<dbReference type="Proteomes" id="UP000651057">
    <property type="component" value="Unassembled WGS sequence"/>
</dbReference>
<name>A0A937A770_9FLAO</name>
<evidence type="ECO:0000313" key="2">
    <source>
        <dbReference type="EMBL" id="MBL0685504.1"/>
    </source>
</evidence>
<keyword evidence="3" id="KW-1185">Reference proteome</keyword>
<reference evidence="2" key="1">
    <citation type="submission" date="2021-01" db="EMBL/GenBank/DDBJ databases">
        <authorList>
            <person name="Zhong Y.L."/>
        </authorList>
    </citation>
    <scope>NUCLEOTIDE SEQUENCE</scope>
    <source>
        <strain evidence="2">KCTC 23302</strain>
    </source>
</reference>
<feature type="coiled-coil region" evidence="1">
    <location>
        <begin position="32"/>
        <end position="59"/>
    </location>
</feature>